<dbReference type="Pfam" id="PF00528">
    <property type="entry name" value="BPD_transp_1"/>
    <property type="match status" value="1"/>
</dbReference>
<dbReference type="Proteomes" id="UP000760668">
    <property type="component" value="Unassembled WGS sequence"/>
</dbReference>
<dbReference type="RefSeq" id="WP_295369954.1">
    <property type="nucleotide sequence ID" value="NZ_DYUC01000117.1"/>
</dbReference>
<gene>
    <name evidence="9" type="ORF">K8V01_11800</name>
</gene>
<dbReference type="GO" id="GO:0005886">
    <property type="term" value="C:plasma membrane"/>
    <property type="evidence" value="ECO:0007669"/>
    <property type="project" value="UniProtKB-SubCell"/>
</dbReference>
<dbReference type="PANTHER" id="PTHR30151:SF0">
    <property type="entry name" value="ABC TRANSPORTER PERMEASE PROTEIN MJ0413-RELATED"/>
    <property type="match status" value="1"/>
</dbReference>
<evidence type="ECO:0000259" key="8">
    <source>
        <dbReference type="PROSITE" id="PS50928"/>
    </source>
</evidence>
<sequence>MKAPEKASRPIVLVHLLFVLLMVQVALPGKNETASPLLFLCAAALAELICLWHIVRRKNARAAGDIGAALFLLFNLWELWATVLGQAHPILVPTPEAVFQVFWDQRQLMLRGIGSSLSLLAIGFGIALPLGALLGMLAGWSPRLRGFLVPIARVLSPVPAIIYAPYLIALMPSFRSASALVIILGIFWPTFLQTVGRTVGLDPHILDSARVLCLSDREMVFQIFLPALLPGLISGLRVSLSTSFMLLTLAEMMGATSGLGYFIKNFADYANYTNVIAGILLVALVVTALNGLVTLLERKAVRWS</sequence>
<keyword evidence="6 7" id="KW-0472">Membrane</keyword>
<feature type="transmembrane region" description="Helical" evidence="7">
    <location>
        <begin position="219"/>
        <end position="236"/>
    </location>
</feature>
<dbReference type="SUPFAM" id="SSF161098">
    <property type="entry name" value="MetI-like"/>
    <property type="match status" value="1"/>
</dbReference>
<dbReference type="AlphaFoldDB" id="A0A921STH9"/>
<dbReference type="EMBL" id="DYUC01000117">
    <property type="protein sequence ID" value="HJG87681.1"/>
    <property type="molecule type" value="Genomic_DNA"/>
</dbReference>
<keyword evidence="3" id="KW-1003">Cell membrane</keyword>
<feature type="transmembrane region" description="Helical" evidence="7">
    <location>
        <begin position="117"/>
        <end position="141"/>
    </location>
</feature>
<protein>
    <submittedName>
        <fullName evidence="9">ABC transporter permease subunit</fullName>
    </submittedName>
</protein>
<feature type="transmembrane region" description="Helical" evidence="7">
    <location>
        <begin position="275"/>
        <end position="296"/>
    </location>
</feature>
<dbReference type="InterPro" id="IPR035906">
    <property type="entry name" value="MetI-like_sf"/>
</dbReference>
<reference evidence="9" key="1">
    <citation type="journal article" date="2021" name="PeerJ">
        <title>Extensive microbial diversity within the chicken gut microbiome revealed by metagenomics and culture.</title>
        <authorList>
            <person name="Gilroy R."/>
            <person name="Ravi A."/>
            <person name="Getino M."/>
            <person name="Pursley I."/>
            <person name="Horton D.L."/>
            <person name="Alikhan N.F."/>
            <person name="Baker D."/>
            <person name="Gharbi K."/>
            <person name="Hall N."/>
            <person name="Watson M."/>
            <person name="Adriaenssens E.M."/>
            <person name="Foster-Nyarko E."/>
            <person name="Jarju S."/>
            <person name="Secka A."/>
            <person name="Antonio M."/>
            <person name="Oren A."/>
            <person name="Chaudhuri R.R."/>
            <person name="La Ragione R."/>
            <person name="Hildebrand F."/>
            <person name="Pallen M.J."/>
        </authorList>
    </citation>
    <scope>NUCLEOTIDE SEQUENCE</scope>
    <source>
        <strain evidence="9">CHK179-5677</strain>
    </source>
</reference>
<evidence type="ECO:0000256" key="3">
    <source>
        <dbReference type="ARBA" id="ARBA00022475"/>
    </source>
</evidence>
<evidence type="ECO:0000256" key="4">
    <source>
        <dbReference type="ARBA" id="ARBA00022692"/>
    </source>
</evidence>
<feature type="domain" description="ABC transmembrane type-1" evidence="8">
    <location>
        <begin position="113"/>
        <end position="293"/>
    </location>
</feature>
<proteinExistence type="inferred from homology"/>
<evidence type="ECO:0000256" key="2">
    <source>
        <dbReference type="ARBA" id="ARBA00022448"/>
    </source>
</evidence>
<name>A0A921STH9_9FIRM</name>
<evidence type="ECO:0000256" key="7">
    <source>
        <dbReference type="RuleBase" id="RU363032"/>
    </source>
</evidence>
<feature type="transmembrane region" description="Helical" evidence="7">
    <location>
        <begin position="180"/>
        <end position="199"/>
    </location>
</feature>
<organism evidence="9 10">
    <name type="scientific">Pseudoflavonifractor capillosus</name>
    <dbReference type="NCBI Taxonomy" id="106588"/>
    <lineage>
        <taxon>Bacteria</taxon>
        <taxon>Bacillati</taxon>
        <taxon>Bacillota</taxon>
        <taxon>Clostridia</taxon>
        <taxon>Eubacteriales</taxon>
        <taxon>Oscillospiraceae</taxon>
        <taxon>Pseudoflavonifractor</taxon>
    </lineage>
</organism>
<dbReference type="PROSITE" id="PS50928">
    <property type="entry name" value="ABC_TM1"/>
    <property type="match status" value="1"/>
</dbReference>
<evidence type="ECO:0000256" key="5">
    <source>
        <dbReference type="ARBA" id="ARBA00022989"/>
    </source>
</evidence>
<comment type="similarity">
    <text evidence="7">Belongs to the binding-protein-dependent transport system permease family.</text>
</comment>
<feature type="transmembrane region" description="Helical" evidence="7">
    <location>
        <begin position="147"/>
        <end position="168"/>
    </location>
</feature>
<keyword evidence="5 7" id="KW-1133">Transmembrane helix</keyword>
<keyword evidence="2 7" id="KW-0813">Transport</keyword>
<feature type="transmembrane region" description="Helical" evidence="7">
    <location>
        <begin position="36"/>
        <end position="55"/>
    </location>
</feature>
<evidence type="ECO:0000256" key="6">
    <source>
        <dbReference type="ARBA" id="ARBA00023136"/>
    </source>
</evidence>
<comment type="subcellular location">
    <subcellularLocation>
        <location evidence="1 7">Cell membrane</location>
        <topology evidence="1 7">Multi-pass membrane protein</topology>
    </subcellularLocation>
</comment>
<reference evidence="9" key="2">
    <citation type="submission" date="2021-09" db="EMBL/GenBank/DDBJ databases">
        <authorList>
            <person name="Gilroy R."/>
        </authorList>
    </citation>
    <scope>NUCLEOTIDE SEQUENCE</scope>
    <source>
        <strain evidence="9">CHK179-5677</strain>
    </source>
</reference>
<dbReference type="PANTHER" id="PTHR30151">
    <property type="entry name" value="ALKANE SULFONATE ABC TRANSPORTER-RELATED, MEMBRANE SUBUNIT"/>
    <property type="match status" value="1"/>
</dbReference>
<comment type="caution">
    <text evidence="9">The sequence shown here is derived from an EMBL/GenBank/DDBJ whole genome shotgun (WGS) entry which is preliminary data.</text>
</comment>
<feature type="transmembrane region" description="Helical" evidence="7">
    <location>
        <begin position="243"/>
        <end position="263"/>
    </location>
</feature>
<dbReference type="GO" id="GO:0055085">
    <property type="term" value="P:transmembrane transport"/>
    <property type="evidence" value="ECO:0007669"/>
    <property type="project" value="InterPro"/>
</dbReference>
<keyword evidence="4 7" id="KW-0812">Transmembrane</keyword>
<evidence type="ECO:0000256" key="1">
    <source>
        <dbReference type="ARBA" id="ARBA00004651"/>
    </source>
</evidence>
<evidence type="ECO:0000313" key="9">
    <source>
        <dbReference type="EMBL" id="HJG87681.1"/>
    </source>
</evidence>
<accession>A0A921STH9</accession>
<dbReference type="Gene3D" id="1.10.3720.10">
    <property type="entry name" value="MetI-like"/>
    <property type="match status" value="1"/>
</dbReference>
<evidence type="ECO:0000313" key="10">
    <source>
        <dbReference type="Proteomes" id="UP000760668"/>
    </source>
</evidence>
<dbReference type="InterPro" id="IPR000515">
    <property type="entry name" value="MetI-like"/>
</dbReference>